<comment type="caution">
    <text evidence="1">Lacks conserved residue(s) required for the propagation of feature annotation.</text>
</comment>
<dbReference type="AlphaFoldDB" id="W0RQT8"/>
<dbReference type="InParanoid" id="W0RQT8"/>
<dbReference type="KEGG" id="gba:J421_5814"/>
<evidence type="ECO:0000313" key="4">
    <source>
        <dbReference type="Proteomes" id="UP000019151"/>
    </source>
</evidence>
<reference evidence="3 4" key="1">
    <citation type="journal article" date="2014" name="Genome Announc.">
        <title>Genome Sequence and Methylome of Soil Bacterium Gemmatirosa kalamazoonensis KBS708T, a Member of the Rarely Cultivated Gemmatimonadetes Phylum.</title>
        <authorList>
            <person name="Debruyn J.M."/>
            <person name="Radosevich M."/>
            <person name="Wommack K.E."/>
            <person name="Polson S.W."/>
            <person name="Hauser L.J."/>
            <person name="Fawaz M.N."/>
            <person name="Korlach J."/>
            <person name="Tsai Y.C."/>
        </authorList>
    </citation>
    <scope>NUCLEOTIDE SEQUENCE [LARGE SCALE GENOMIC DNA]</scope>
    <source>
        <strain evidence="3 4">KBS708</strain>
        <plasmid evidence="4">Plasmid 2</plasmid>
    </source>
</reference>
<evidence type="ECO:0000259" key="2">
    <source>
        <dbReference type="PROSITE" id="PS50110"/>
    </source>
</evidence>
<dbReference type="RefSeq" id="WP_025414652.1">
    <property type="nucleotide sequence ID" value="NZ_CP007130.1"/>
</dbReference>
<sequence>MCPFDLGDGPAAEPAARAPSAVPPVLLVDDVPADAAASRAVLERGGYEVAAEVDGDVVLRLVRAALTRCVVSELHIGCAEGPCVVMVLKGDRRRLPRLRVLVYTRHRSAADLDRALQTGSDAVLYKPATASVLLREVRRLDALGGTNGGSEDGRAGGAAP</sequence>
<dbReference type="GO" id="GO:0000160">
    <property type="term" value="P:phosphorelay signal transduction system"/>
    <property type="evidence" value="ECO:0007669"/>
    <property type="project" value="InterPro"/>
</dbReference>
<dbReference type="Gene3D" id="3.40.50.2300">
    <property type="match status" value="1"/>
</dbReference>
<dbReference type="SUPFAM" id="SSF52172">
    <property type="entry name" value="CheY-like"/>
    <property type="match status" value="1"/>
</dbReference>
<protein>
    <submittedName>
        <fullName evidence="3">Response regulator receiver</fullName>
    </submittedName>
</protein>
<proteinExistence type="predicted"/>
<keyword evidence="4" id="KW-1185">Reference proteome</keyword>
<evidence type="ECO:0000256" key="1">
    <source>
        <dbReference type="PROSITE-ProRule" id="PRU00169"/>
    </source>
</evidence>
<keyword evidence="3" id="KW-0614">Plasmid</keyword>
<gene>
    <name evidence="3" type="ORF">J421_5814</name>
</gene>
<name>W0RQT8_9BACT</name>
<geneLocation type="plasmid" evidence="3 4">
    <name>2</name>
</geneLocation>
<dbReference type="Pfam" id="PF00072">
    <property type="entry name" value="Response_reg"/>
    <property type="match status" value="1"/>
</dbReference>
<dbReference type="InterPro" id="IPR001789">
    <property type="entry name" value="Sig_transdc_resp-reg_receiver"/>
</dbReference>
<dbReference type="PROSITE" id="PS50110">
    <property type="entry name" value="RESPONSE_REGULATORY"/>
    <property type="match status" value="1"/>
</dbReference>
<dbReference type="HOGENOM" id="CLU_1649696_0_0_0"/>
<accession>W0RQT8</accession>
<feature type="domain" description="Response regulatory" evidence="2">
    <location>
        <begin position="24"/>
        <end position="141"/>
    </location>
</feature>
<dbReference type="EMBL" id="CP007130">
    <property type="protein sequence ID" value="AHG93349.1"/>
    <property type="molecule type" value="Genomic_DNA"/>
</dbReference>
<dbReference type="InterPro" id="IPR011006">
    <property type="entry name" value="CheY-like_superfamily"/>
</dbReference>
<evidence type="ECO:0000313" key="3">
    <source>
        <dbReference type="EMBL" id="AHG93349.1"/>
    </source>
</evidence>
<organism evidence="3 4">
    <name type="scientific">Gemmatirosa kalamazoonensis</name>
    <dbReference type="NCBI Taxonomy" id="861299"/>
    <lineage>
        <taxon>Bacteria</taxon>
        <taxon>Pseudomonadati</taxon>
        <taxon>Gemmatimonadota</taxon>
        <taxon>Gemmatimonadia</taxon>
        <taxon>Gemmatimonadales</taxon>
        <taxon>Gemmatimonadaceae</taxon>
        <taxon>Gemmatirosa</taxon>
    </lineage>
</organism>
<dbReference type="Proteomes" id="UP000019151">
    <property type="component" value="Plasmid 2"/>
</dbReference>